<evidence type="ECO:0000259" key="1">
    <source>
        <dbReference type="Pfam" id="PF25169"/>
    </source>
</evidence>
<evidence type="ECO:0000313" key="2">
    <source>
        <dbReference type="EMBL" id="SFN44609.1"/>
    </source>
</evidence>
<gene>
    <name evidence="2" type="ORF">SAMN05216386_1001</name>
</gene>
<dbReference type="Proteomes" id="UP000183107">
    <property type="component" value="Unassembled WGS sequence"/>
</dbReference>
<name>A0A1I4Z3P6_9PROT</name>
<proteinExistence type="predicted"/>
<dbReference type="InterPro" id="IPR057152">
    <property type="entry name" value="DUF7830"/>
</dbReference>
<dbReference type="AlphaFoldDB" id="A0A1I4Z3P6"/>
<dbReference type="RefSeq" id="WP_143071886.1">
    <property type="nucleotide sequence ID" value="NZ_FOVJ01000001.1"/>
</dbReference>
<protein>
    <recommendedName>
        <fullName evidence="1">DUF7830 domain-containing protein</fullName>
    </recommendedName>
</protein>
<reference evidence="3" key="1">
    <citation type="submission" date="2016-10" db="EMBL/GenBank/DDBJ databases">
        <authorList>
            <person name="Varghese N."/>
        </authorList>
    </citation>
    <scope>NUCLEOTIDE SEQUENCE [LARGE SCALE GENOMIC DNA]</scope>
    <source>
        <strain evidence="3">Nsp8</strain>
    </source>
</reference>
<evidence type="ECO:0000313" key="3">
    <source>
        <dbReference type="Proteomes" id="UP000183107"/>
    </source>
</evidence>
<dbReference type="OrthoDB" id="9008811at2"/>
<feature type="domain" description="DUF7830" evidence="1">
    <location>
        <begin position="32"/>
        <end position="70"/>
    </location>
</feature>
<dbReference type="Pfam" id="PF25169">
    <property type="entry name" value="DUF7830"/>
    <property type="match status" value="1"/>
</dbReference>
<accession>A0A1I4Z3P6</accession>
<sequence length="252" mass="29591">MRKAFHPDRDEKITVPQYIDDFGNDPVHSRERARCPVCDQRLNIVAASSVDSIGHFAHQKNSGFCPTKSKAAAPYADLPPKNPDPEAAKRIKAVFLANWETHFSMLNRLVKGLANNEFTDVIRTANQERIWEYAQLEEFHLPYVFATLMDFPPGRSYRRKEDGLPAREKWFRCWFDATVRRYDDLWINRETPLMFWRAWYEPPEGKKKPKAEDLIDSYGSELNPAFLNYENNLPPYVKTQITQWLARYFQVD</sequence>
<dbReference type="EMBL" id="FOVJ01000001">
    <property type="protein sequence ID" value="SFN44609.1"/>
    <property type="molecule type" value="Genomic_DNA"/>
</dbReference>
<organism evidence="2 3">
    <name type="scientific">Nitrosospira briensis</name>
    <dbReference type="NCBI Taxonomy" id="35799"/>
    <lineage>
        <taxon>Bacteria</taxon>
        <taxon>Pseudomonadati</taxon>
        <taxon>Pseudomonadota</taxon>
        <taxon>Betaproteobacteria</taxon>
        <taxon>Nitrosomonadales</taxon>
        <taxon>Nitrosomonadaceae</taxon>
        <taxon>Nitrosospira</taxon>
    </lineage>
</organism>
<keyword evidence="3" id="KW-1185">Reference proteome</keyword>